<dbReference type="PROSITE" id="PS50404">
    <property type="entry name" value="GST_NTER"/>
    <property type="match status" value="1"/>
</dbReference>
<reference evidence="4 5" key="1">
    <citation type="submission" date="2016-09" db="EMBL/GenBank/DDBJ databases">
        <title>Extensive genetic diversity and differential bi-allelic expression allows diatom success in the polar Southern Ocean.</title>
        <authorList>
            <consortium name="DOE Joint Genome Institute"/>
            <person name="Mock T."/>
            <person name="Otillar R.P."/>
            <person name="Strauss J."/>
            <person name="Dupont C."/>
            <person name="Frickenhaus S."/>
            <person name="Maumus F."/>
            <person name="Mcmullan M."/>
            <person name="Sanges R."/>
            <person name="Schmutz J."/>
            <person name="Toseland A."/>
            <person name="Valas R."/>
            <person name="Veluchamy A."/>
            <person name="Ward B.J."/>
            <person name="Allen A."/>
            <person name="Barry K."/>
            <person name="Falciatore A."/>
            <person name="Ferrante M."/>
            <person name="Fortunato A.E."/>
            <person name="Gloeckner G."/>
            <person name="Gruber A."/>
            <person name="Hipkin R."/>
            <person name="Janech M."/>
            <person name="Kroth P."/>
            <person name="Leese F."/>
            <person name="Lindquist E."/>
            <person name="Lyon B.R."/>
            <person name="Martin J."/>
            <person name="Mayer C."/>
            <person name="Parker M."/>
            <person name="Quesneville H."/>
            <person name="Raymond J."/>
            <person name="Uhlig C."/>
            <person name="Valentin K.U."/>
            <person name="Worden A.Z."/>
            <person name="Armbrust E.V."/>
            <person name="Bowler C."/>
            <person name="Green B."/>
            <person name="Moulton V."/>
            <person name="Van Oosterhout C."/>
            <person name="Grigoriev I."/>
        </authorList>
    </citation>
    <scope>NUCLEOTIDE SEQUENCE [LARGE SCALE GENOMIC DNA]</scope>
    <source>
        <strain evidence="4 5">CCMP1102</strain>
    </source>
</reference>
<dbReference type="Pfam" id="PF00043">
    <property type="entry name" value="GST_C"/>
    <property type="match status" value="1"/>
</dbReference>
<sequence length="289" mass="32728">MMRTLMLSLVFCSIQVLASGFVPAGRIPYHPRIISELKGGSDATISAAPSTPPLQFFTMPGNTCPYAQRTMIALKELQLPFDITEVSGMPKPDWFLSINPRGKVPTLRVPTTADYAIIIYESAICNEFLCDYATSIEQEHTLMPTDPFIRARIRLLNDHCDNVFAKTQFTYLMNKEDDKDDELCTDMESALYTYEEALVGSKGPYLLGGDFTLADVHVVPFIQRLVITLKHYKDYELQKDKFPKLLAWIDICLARESVKESSMTEEKTISVYDRFVNGDYKFGGLNKNK</sequence>
<evidence type="ECO:0000259" key="2">
    <source>
        <dbReference type="PROSITE" id="PS50404"/>
    </source>
</evidence>
<keyword evidence="4" id="KW-0808">Transferase</keyword>
<dbReference type="InParanoid" id="A0A1E7EW87"/>
<evidence type="ECO:0000259" key="3">
    <source>
        <dbReference type="PROSITE" id="PS50405"/>
    </source>
</evidence>
<feature type="domain" description="GST C-terminal" evidence="3">
    <location>
        <begin position="146"/>
        <end position="270"/>
    </location>
</feature>
<feature type="signal peptide" evidence="1">
    <location>
        <begin position="1"/>
        <end position="20"/>
    </location>
</feature>
<dbReference type="CDD" id="cd00299">
    <property type="entry name" value="GST_C_family"/>
    <property type="match status" value="1"/>
</dbReference>
<accession>A0A1E7EW87</accession>
<dbReference type="SUPFAM" id="SSF52833">
    <property type="entry name" value="Thioredoxin-like"/>
    <property type="match status" value="1"/>
</dbReference>
<keyword evidence="1" id="KW-0732">Signal</keyword>
<dbReference type="SFLD" id="SFLDS00019">
    <property type="entry name" value="Glutathione_Transferase_(cytos"/>
    <property type="match status" value="1"/>
</dbReference>
<dbReference type="InterPro" id="IPR050983">
    <property type="entry name" value="GST_Omega/HSP26"/>
</dbReference>
<dbReference type="Gene3D" id="1.20.1050.10">
    <property type="match status" value="1"/>
</dbReference>
<dbReference type="AlphaFoldDB" id="A0A1E7EW87"/>
<feature type="chain" id="PRO_5009192327" evidence="1">
    <location>
        <begin position="21"/>
        <end position="289"/>
    </location>
</feature>
<dbReference type="GO" id="GO:0005737">
    <property type="term" value="C:cytoplasm"/>
    <property type="evidence" value="ECO:0007669"/>
    <property type="project" value="TreeGrafter"/>
</dbReference>
<proteinExistence type="predicted"/>
<dbReference type="InterPro" id="IPR040079">
    <property type="entry name" value="Glutathione_S-Trfase"/>
</dbReference>
<feature type="domain" description="GST N-terminal" evidence="2">
    <location>
        <begin position="52"/>
        <end position="137"/>
    </location>
</feature>
<dbReference type="OrthoDB" id="4951845at2759"/>
<dbReference type="SFLD" id="SFLDG00358">
    <property type="entry name" value="Main_(cytGST)"/>
    <property type="match status" value="1"/>
</dbReference>
<dbReference type="PANTHER" id="PTHR43968:SF6">
    <property type="entry name" value="GLUTATHIONE S-TRANSFERASE OMEGA"/>
    <property type="match status" value="1"/>
</dbReference>
<dbReference type="PANTHER" id="PTHR43968">
    <property type="match status" value="1"/>
</dbReference>
<name>A0A1E7EW87_9STRA</name>
<dbReference type="InterPro" id="IPR010987">
    <property type="entry name" value="Glutathione-S-Trfase_C-like"/>
</dbReference>
<dbReference type="Proteomes" id="UP000095751">
    <property type="component" value="Unassembled WGS sequence"/>
</dbReference>
<dbReference type="SUPFAM" id="SSF47616">
    <property type="entry name" value="GST C-terminal domain-like"/>
    <property type="match status" value="1"/>
</dbReference>
<dbReference type="InterPro" id="IPR036282">
    <property type="entry name" value="Glutathione-S-Trfase_C_sf"/>
</dbReference>
<dbReference type="InterPro" id="IPR036249">
    <property type="entry name" value="Thioredoxin-like_sf"/>
</dbReference>
<gene>
    <name evidence="4" type="primary">DHAR3</name>
    <name evidence="4" type="ORF">FRACYDRAFT_248060</name>
</gene>
<dbReference type="GO" id="GO:0016740">
    <property type="term" value="F:transferase activity"/>
    <property type="evidence" value="ECO:0007669"/>
    <property type="project" value="UniProtKB-KW"/>
</dbReference>
<evidence type="ECO:0000256" key="1">
    <source>
        <dbReference type="SAM" id="SignalP"/>
    </source>
</evidence>
<keyword evidence="5" id="KW-1185">Reference proteome</keyword>
<dbReference type="EMBL" id="KV784374">
    <property type="protein sequence ID" value="OEU09803.1"/>
    <property type="molecule type" value="Genomic_DNA"/>
</dbReference>
<dbReference type="Pfam" id="PF13409">
    <property type="entry name" value="GST_N_2"/>
    <property type="match status" value="1"/>
</dbReference>
<organism evidence="4 5">
    <name type="scientific">Fragilariopsis cylindrus CCMP1102</name>
    <dbReference type="NCBI Taxonomy" id="635003"/>
    <lineage>
        <taxon>Eukaryota</taxon>
        <taxon>Sar</taxon>
        <taxon>Stramenopiles</taxon>
        <taxon>Ochrophyta</taxon>
        <taxon>Bacillariophyta</taxon>
        <taxon>Bacillariophyceae</taxon>
        <taxon>Bacillariophycidae</taxon>
        <taxon>Bacillariales</taxon>
        <taxon>Bacillariaceae</taxon>
        <taxon>Fragilariopsis</taxon>
    </lineage>
</organism>
<evidence type="ECO:0000313" key="4">
    <source>
        <dbReference type="EMBL" id="OEU09803.1"/>
    </source>
</evidence>
<dbReference type="Gene3D" id="3.40.30.10">
    <property type="entry name" value="Glutaredoxin"/>
    <property type="match status" value="1"/>
</dbReference>
<dbReference type="InterPro" id="IPR004045">
    <property type="entry name" value="Glutathione_S-Trfase_N"/>
</dbReference>
<dbReference type="KEGG" id="fcy:FRACYDRAFT_248060"/>
<protein>
    <submittedName>
        <fullName evidence="4">Glutathione S-transferase</fullName>
    </submittedName>
</protein>
<evidence type="ECO:0000313" key="5">
    <source>
        <dbReference type="Proteomes" id="UP000095751"/>
    </source>
</evidence>
<dbReference type="PROSITE" id="PS50405">
    <property type="entry name" value="GST_CTER"/>
    <property type="match status" value="1"/>
</dbReference>
<dbReference type="InterPro" id="IPR004046">
    <property type="entry name" value="GST_C"/>
</dbReference>